<dbReference type="GO" id="GO:0009432">
    <property type="term" value="P:SOS response"/>
    <property type="evidence" value="ECO:0007669"/>
    <property type="project" value="UniProtKB-UniRule"/>
</dbReference>
<keyword evidence="9 10" id="KW-0227">DNA damage</keyword>
<evidence type="ECO:0000259" key="11">
    <source>
        <dbReference type="SMART" id="SM00382"/>
    </source>
</evidence>
<accession>A0A285T3W3</accession>
<comment type="subcellular location">
    <subcellularLocation>
        <location evidence="1 9 10">Cytoplasm</location>
    </subcellularLocation>
</comment>
<evidence type="ECO:0000313" key="12">
    <source>
        <dbReference type="EMBL" id="SOC13999.1"/>
    </source>
</evidence>
<organism evidence="12 13">
    <name type="scientific">Stappia indica</name>
    <dbReference type="NCBI Taxonomy" id="538381"/>
    <lineage>
        <taxon>Bacteria</taxon>
        <taxon>Pseudomonadati</taxon>
        <taxon>Pseudomonadota</taxon>
        <taxon>Alphaproteobacteria</taxon>
        <taxon>Hyphomicrobiales</taxon>
        <taxon>Stappiaceae</taxon>
        <taxon>Stappia</taxon>
    </lineage>
</organism>
<dbReference type="Pfam" id="PF02463">
    <property type="entry name" value="SMC_N"/>
    <property type="match status" value="1"/>
</dbReference>
<evidence type="ECO:0000256" key="3">
    <source>
        <dbReference type="ARBA" id="ARBA00020170"/>
    </source>
</evidence>
<keyword evidence="8 9" id="KW-0238">DNA-binding</keyword>
<dbReference type="InterPro" id="IPR003395">
    <property type="entry name" value="RecF/RecN/SMC_N"/>
</dbReference>
<proteinExistence type="inferred from homology"/>
<dbReference type="InterPro" id="IPR001238">
    <property type="entry name" value="DNA-binding_RecF"/>
</dbReference>
<dbReference type="SMART" id="SM00382">
    <property type="entry name" value="AAA"/>
    <property type="match status" value="1"/>
</dbReference>
<evidence type="ECO:0000256" key="10">
    <source>
        <dbReference type="RuleBase" id="RU000578"/>
    </source>
</evidence>
<dbReference type="SUPFAM" id="SSF52540">
    <property type="entry name" value="P-loop containing nucleoside triphosphate hydrolases"/>
    <property type="match status" value="1"/>
</dbReference>
<reference evidence="12 13" key="1">
    <citation type="submission" date="2017-08" db="EMBL/GenBank/DDBJ databases">
        <authorList>
            <person name="de Groot N.N."/>
        </authorList>
    </citation>
    <scope>NUCLEOTIDE SEQUENCE [LARGE SCALE GENOMIC DNA]</scope>
    <source>
        <strain evidence="12 13">USBA 352</strain>
    </source>
</reference>
<dbReference type="Proteomes" id="UP000219331">
    <property type="component" value="Unassembled WGS sequence"/>
</dbReference>
<evidence type="ECO:0000313" key="13">
    <source>
        <dbReference type="Proteomes" id="UP000219331"/>
    </source>
</evidence>
<evidence type="ECO:0000256" key="2">
    <source>
        <dbReference type="ARBA" id="ARBA00008016"/>
    </source>
</evidence>
<dbReference type="OrthoDB" id="9803889at2"/>
<dbReference type="InterPro" id="IPR042174">
    <property type="entry name" value="RecF_2"/>
</dbReference>
<dbReference type="NCBIfam" id="TIGR00611">
    <property type="entry name" value="recf"/>
    <property type="match status" value="1"/>
</dbReference>
<evidence type="ECO:0000256" key="6">
    <source>
        <dbReference type="ARBA" id="ARBA00022741"/>
    </source>
</evidence>
<evidence type="ECO:0000256" key="5">
    <source>
        <dbReference type="ARBA" id="ARBA00022705"/>
    </source>
</evidence>
<dbReference type="PROSITE" id="PS00617">
    <property type="entry name" value="RECF_1"/>
    <property type="match status" value="1"/>
</dbReference>
<comment type="function">
    <text evidence="9 10">The RecF protein is involved in DNA metabolism; it is required for DNA replication and normal SOS inducibility. RecF binds preferentially to single-stranded, linear DNA. It also seems to bind ATP.</text>
</comment>
<dbReference type="InterPro" id="IPR003593">
    <property type="entry name" value="AAA+_ATPase"/>
</dbReference>
<dbReference type="STRING" id="538381.GCA_001696535_03819"/>
<dbReference type="GO" id="GO:0000731">
    <property type="term" value="P:DNA synthesis involved in DNA repair"/>
    <property type="evidence" value="ECO:0007669"/>
    <property type="project" value="TreeGrafter"/>
</dbReference>
<dbReference type="GO" id="GO:0006302">
    <property type="term" value="P:double-strand break repair"/>
    <property type="evidence" value="ECO:0007669"/>
    <property type="project" value="TreeGrafter"/>
</dbReference>
<dbReference type="GO" id="GO:0005524">
    <property type="term" value="F:ATP binding"/>
    <property type="evidence" value="ECO:0007669"/>
    <property type="project" value="UniProtKB-UniRule"/>
</dbReference>
<dbReference type="InterPro" id="IPR027417">
    <property type="entry name" value="P-loop_NTPase"/>
</dbReference>
<protein>
    <recommendedName>
        <fullName evidence="3 9">DNA replication and repair protein RecF</fullName>
    </recommendedName>
</protein>
<dbReference type="Gene3D" id="1.20.1050.90">
    <property type="entry name" value="RecF/RecN/SMC, N-terminal domain"/>
    <property type="match status" value="1"/>
</dbReference>
<sequence length="379" mass="40728">MGEPVQVALSSLTLTDFRNYEQASVAFGARLVALVGDNGSGKTNLLEAVSLLTAGRGLRRAQLDDIRRQGAPAGWSVAARVEGAAGETRIGVGHAPGETGRRVRIDGADARSSEQLLDYMRVLWLLPAMDGLFTGAAGDRRRFLDRLVLAIDPGHGRRVADLEKTLRARNRLLEEGGSAAFLDAVEAQLAPLAVAVGFARRETVALLQARIRQQGDLGLPFPLAGVELAGEFERDCEGVPAYDIEDRYREQLAATRMRDRAAGRTLYGPHRSDLAVRHLAKDMPAALASTGEQKALLIGLVLAHAEVTSQTAGMTPVLLLDEVAAHLDPGRRKALFSRLAELGLQVLMTGTDSQLFVDLPEGSQILKVAQSTISPYMKD</sequence>
<keyword evidence="6 9" id="KW-0547">Nucleotide-binding</keyword>
<dbReference type="PANTHER" id="PTHR32182">
    <property type="entry name" value="DNA REPLICATION AND REPAIR PROTEIN RECF"/>
    <property type="match status" value="1"/>
</dbReference>
<dbReference type="GO" id="GO:0006260">
    <property type="term" value="P:DNA replication"/>
    <property type="evidence" value="ECO:0007669"/>
    <property type="project" value="UniProtKB-UniRule"/>
</dbReference>
<comment type="similarity">
    <text evidence="2 9 10">Belongs to the RecF family.</text>
</comment>
<gene>
    <name evidence="9" type="primary">recF</name>
    <name evidence="12" type="ORF">SAMN05421512_107279</name>
</gene>
<dbReference type="RefSeq" id="WP_097175418.1">
    <property type="nucleotide sequence ID" value="NZ_OBML01000007.1"/>
</dbReference>
<evidence type="ECO:0000256" key="1">
    <source>
        <dbReference type="ARBA" id="ARBA00004496"/>
    </source>
</evidence>
<evidence type="ECO:0000256" key="9">
    <source>
        <dbReference type="HAMAP-Rule" id="MF_00365"/>
    </source>
</evidence>
<feature type="domain" description="AAA+ ATPase" evidence="11">
    <location>
        <begin position="28"/>
        <end position="372"/>
    </location>
</feature>
<dbReference type="Gene3D" id="3.40.50.300">
    <property type="entry name" value="P-loop containing nucleotide triphosphate hydrolases"/>
    <property type="match status" value="1"/>
</dbReference>
<keyword evidence="5 9" id="KW-0235">DNA replication</keyword>
<dbReference type="GO" id="GO:0003697">
    <property type="term" value="F:single-stranded DNA binding"/>
    <property type="evidence" value="ECO:0007669"/>
    <property type="project" value="UniProtKB-UniRule"/>
</dbReference>
<dbReference type="AlphaFoldDB" id="A0A285T3W3"/>
<keyword evidence="7 9" id="KW-0067">ATP-binding</keyword>
<evidence type="ECO:0000256" key="8">
    <source>
        <dbReference type="ARBA" id="ARBA00023125"/>
    </source>
</evidence>
<dbReference type="InterPro" id="IPR018078">
    <property type="entry name" value="DNA-binding_RecF_CS"/>
</dbReference>
<dbReference type="PANTHER" id="PTHR32182:SF0">
    <property type="entry name" value="DNA REPLICATION AND REPAIR PROTEIN RECF"/>
    <property type="match status" value="1"/>
</dbReference>
<keyword evidence="9 10" id="KW-0234">DNA repair</keyword>
<dbReference type="PROSITE" id="PS00618">
    <property type="entry name" value="RECF_2"/>
    <property type="match status" value="1"/>
</dbReference>
<dbReference type="HAMAP" id="MF_00365">
    <property type="entry name" value="RecF"/>
    <property type="match status" value="1"/>
</dbReference>
<keyword evidence="13" id="KW-1185">Reference proteome</keyword>
<evidence type="ECO:0000256" key="7">
    <source>
        <dbReference type="ARBA" id="ARBA00022840"/>
    </source>
</evidence>
<evidence type="ECO:0000256" key="4">
    <source>
        <dbReference type="ARBA" id="ARBA00022490"/>
    </source>
</evidence>
<dbReference type="GO" id="GO:0005737">
    <property type="term" value="C:cytoplasm"/>
    <property type="evidence" value="ECO:0007669"/>
    <property type="project" value="UniProtKB-SubCell"/>
</dbReference>
<dbReference type="EMBL" id="OBML01000007">
    <property type="protein sequence ID" value="SOC13999.1"/>
    <property type="molecule type" value="Genomic_DNA"/>
</dbReference>
<feature type="binding site" evidence="9">
    <location>
        <begin position="36"/>
        <end position="43"/>
    </location>
    <ligand>
        <name>ATP</name>
        <dbReference type="ChEBI" id="CHEBI:30616"/>
    </ligand>
</feature>
<keyword evidence="4 9" id="KW-0963">Cytoplasm</keyword>
<name>A0A285T3W3_9HYPH</name>
<keyword evidence="9 10" id="KW-0742">SOS response</keyword>